<protein>
    <recommendedName>
        <fullName evidence="5">Primosomal protein</fullName>
    </recommendedName>
</protein>
<feature type="coiled-coil region" evidence="1">
    <location>
        <begin position="35"/>
        <end position="86"/>
    </location>
</feature>
<dbReference type="EMBL" id="AFMF02000036">
    <property type="protein sequence ID" value="EMM94266.1"/>
    <property type="molecule type" value="Genomic_DNA"/>
</dbReference>
<evidence type="ECO:0000256" key="1">
    <source>
        <dbReference type="SAM" id="Coils"/>
    </source>
</evidence>
<evidence type="ECO:0000313" key="3">
    <source>
        <dbReference type="EMBL" id="EMM94266.1"/>
    </source>
</evidence>
<proteinExistence type="predicted"/>
<accession>M6HTK8</accession>
<feature type="region of interest" description="Disordered" evidence="2">
    <location>
        <begin position="905"/>
        <end position="930"/>
    </location>
</feature>
<gene>
    <name evidence="3" type="ORF">LEP1GSC158_0602</name>
</gene>
<evidence type="ECO:0008006" key="5">
    <source>
        <dbReference type="Google" id="ProtNLM"/>
    </source>
</evidence>
<reference evidence="3 4" key="1">
    <citation type="submission" date="2013-01" db="EMBL/GenBank/DDBJ databases">
        <authorList>
            <person name="Harkins D.M."/>
            <person name="Durkin A.S."/>
            <person name="Brinkac L.M."/>
            <person name="Haft D.H."/>
            <person name="Selengut J.D."/>
            <person name="Sanka R."/>
            <person name="DePew J."/>
            <person name="Purushe J."/>
            <person name="Tulsiani S.M."/>
            <person name="Graham G.C."/>
            <person name="Burns M.-A."/>
            <person name="Dohnt M.F."/>
            <person name="Smythe L.D."/>
            <person name="McKay D.B."/>
            <person name="Craig S.B."/>
            <person name="Vinetz J.M."/>
            <person name="Sutton G.G."/>
            <person name="Nierman W.C."/>
            <person name="Fouts D.E."/>
        </authorList>
    </citation>
    <scope>NUCLEOTIDE SEQUENCE [LARGE SCALE GENOMIC DNA]</scope>
    <source>
        <strain evidence="3 4">LT2156</strain>
    </source>
</reference>
<feature type="region of interest" description="Disordered" evidence="2">
    <location>
        <begin position="823"/>
        <end position="846"/>
    </location>
</feature>
<evidence type="ECO:0000256" key="2">
    <source>
        <dbReference type="SAM" id="MobiDB-lite"/>
    </source>
</evidence>
<sequence>MKKHGLDLSKSFERAGISIASVFDPKTPKVAINSIASLEDKLSRLETKYKRQEIGSASFNRLSASIKETKKQLEDANKATQDLEKTTGGLKAAFTMAFSGVTAGALISSVRSVMDEAEKAKNTMRGLAAVTQFQFGKEAVPDAIDSVRKLSSELNLNKDSIAAAYKNFISMGYSVEQSTKLIKAHADVGSVSRQSNYSLAESIDVASQGYKNQNSVLSDATGIQTNISKMLDKHGMKMDDLSSATTKAAALQALYNETLKEAEAFQGKAAEAAAGYAGSMGVLEKNSAETRVALGNLFQESLLPMINLAGKGTGFLSGFLSGSERATELKKQLSDLGDQIKKVPQGTEEWKKLDNQIKKTESELEKLGPTAGHVSKSLTVAGTSGLTFYAALITIAKGFEVVGGTAAKNWPKVLGPFALGATALIFTIDILTRYKTEHDNKYAEEAIKGYAQKSIDEIKKAQEGLMLLIGSEAVKGPLDEKSFKEYAETLKSFGVEYEKLFATMNGGPIFADKFAFDIKKAELLLTKLKDLEQQKQNLDKPASPKISVSGGGSGKIKQDLSEQKRIIEEFWKANPTTVKLVASIQSQSFEYLIKQLRDFSQRAGAKIPLELDGKEISIDEIKDKDQLERVVNALSEKYQIHPDVVLKLKPDNLDELDELILGYKTEIERKIKSGKFNPKEELKLKAELDDAKTFDKMTAGISKGRSELEQLTGPLTQTESQIFEIAQQINVATNRSQTFAQSFSAWGKVGLSVVSQLGSAYVQVAQAQAQVAQVHSQNQIQQIQFQAQVAERILDAQLQAFLLAKDAELAKLQETLDAMAQAEQEYEADKQARRDAEAEKIRQHNDELYNEDAKRLEEQYNLKYIQLEKEHGDDIDFESRKKELFAQLQLEKDELRKRYNDKTTADINKSEKDQNAKDEKKKKEDEKNQKAIAEEQKRIEAEKAAATAKTETDKQNAKRLSALIEWQAGKTAFEANKKAQVAQAAFGMAQAAIQGAITFASMVAGYTAAGAALAPSTLGVSIFTMPAIGVAAGAALGGVVAGAGVAAGTMALSAAQSQQYPPFMAFSGGGLVQGGIPGKDSVPALLMPQETVVPEKGWSSLESQIADRLTQNVTNRSGDIHLTWAPSYTGGNIPDFQQQYAVFKNWFLTDLKEAGVLG</sequence>
<feature type="compositionally biased region" description="Basic and acidic residues" evidence="2">
    <location>
        <begin position="827"/>
        <end position="846"/>
    </location>
</feature>
<comment type="caution">
    <text evidence="3">The sequence shown here is derived from an EMBL/GenBank/DDBJ whole genome shotgun (WGS) entry which is preliminary data.</text>
</comment>
<dbReference type="Proteomes" id="UP000012089">
    <property type="component" value="Unassembled WGS sequence"/>
</dbReference>
<evidence type="ECO:0000313" key="4">
    <source>
        <dbReference type="Proteomes" id="UP000012089"/>
    </source>
</evidence>
<organism evidence="3 4">
    <name type="scientific">Leptospira interrogans serovar Zanoni str. LT2156</name>
    <dbReference type="NCBI Taxonomy" id="1001601"/>
    <lineage>
        <taxon>Bacteria</taxon>
        <taxon>Pseudomonadati</taxon>
        <taxon>Spirochaetota</taxon>
        <taxon>Spirochaetia</taxon>
        <taxon>Leptospirales</taxon>
        <taxon>Leptospiraceae</taxon>
        <taxon>Leptospira</taxon>
    </lineage>
</organism>
<dbReference type="AlphaFoldDB" id="M6HTK8"/>
<name>M6HTK8_LEPIR</name>
<keyword evidence="1" id="KW-0175">Coiled coil</keyword>